<evidence type="ECO:0000256" key="2">
    <source>
        <dbReference type="ARBA" id="ARBA00022801"/>
    </source>
</evidence>
<evidence type="ECO:0000313" key="6">
    <source>
        <dbReference type="Proteomes" id="UP000266723"/>
    </source>
</evidence>
<keyword evidence="2" id="KW-0378">Hydrolase</keyword>
<dbReference type="EMBL" id="QGKV02000649">
    <property type="protein sequence ID" value="KAF3582627.1"/>
    <property type="molecule type" value="Genomic_DNA"/>
</dbReference>
<gene>
    <name evidence="5" type="ORF">DY000_02033973</name>
</gene>
<comment type="caution">
    <text evidence="5">The sequence shown here is derived from an EMBL/GenBank/DDBJ whole genome shotgun (WGS) entry which is preliminary data.</text>
</comment>
<reference evidence="5 6" key="1">
    <citation type="journal article" date="2020" name="BMC Genomics">
        <title>Intraspecific diversification of the crop wild relative Brassica cretica Lam. using demographic model selection.</title>
        <authorList>
            <person name="Kioukis A."/>
            <person name="Michalopoulou V.A."/>
            <person name="Briers L."/>
            <person name="Pirintsos S."/>
            <person name="Studholme D.J."/>
            <person name="Pavlidis P."/>
            <person name="Sarris P.F."/>
        </authorList>
    </citation>
    <scope>NUCLEOTIDE SEQUENCE [LARGE SCALE GENOMIC DNA]</scope>
    <source>
        <strain evidence="6">cv. PFS-1207/04</strain>
    </source>
</reference>
<accession>A0ABQ7DYL1</accession>
<evidence type="ECO:0000259" key="4">
    <source>
        <dbReference type="Pfam" id="PF17815"/>
    </source>
</evidence>
<keyword evidence="6" id="KW-1185">Reference proteome</keyword>
<organism evidence="5 6">
    <name type="scientific">Brassica cretica</name>
    <name type="common">Mustard</name>
    <dbReference type="NCBI Taxonomy" id="69181"/>
    <lineage>
        <taxon>Eukaryota</taxon>
        <taxon>Viridiplantae</taxon>
        <taxon>Streptophyta</taxon>
        <taxon>Embryophyta</taxon>
        <taxon>Tracheophyta</taxon>
        <taxon>Spermatophyta</taxon>
        <taxon>Magnoliopsida</taxon>
        <taxon>eudicotyledons</taxon>
        <taxon>Gunneridae</taxon>
        <taxon>Pentapetalae</taxon>
        <taxon>rosids</taxon>
        <taxon>malvids</taxon>
        <taxon>Brassicales</taxon>
        <taxon>Brassicaceae</taxon>
        <taxon>Brassiceae</taxon>
        <taxon>Brassica</taxon>
    </lineage>
</organism>
<proteinExistence type="predicted"/>
<sequence length="155" mass="17760">MIYMQQDYYALRPHGHTIKIQQGHTATVQLLAYEFTKYGKEYEYDAPVKLLEKHLHAMTQSVDEQLVVVSQVLVSDINIGYEEIVNTQVVAFNGKPVKNLKCLAEMVENCEDEYMEFNLDYHQIVVLQTKTAKMATLDILTTHCIPSAMSDDLKT</sequence>
<dbReference type="InterPro" id="IPR046449">
    <property type="entry name" value="DEGP_PDZ_sf"/>
</dbReference>
<dbReference type="Gene3D" id="3.20.190.20">
    <property type="match status" value="1"/>
</dbReference>
<evidence type="ECO:0000256" key="3">
    <source>
        <dbReference type="ARBA" id="ARBA00022825"/>
    </source>
</evidence>
<evidence type="ECO:0000313" key="5">
    <source>
        <dbReference type="EMBL" id="KAF3582627.1"/>
    </source>
</evidence>
<name>A0ABQ7DYL1_BRACR</name>
<dbReference type="Proteomes" id="UP000266723">
    <property type="component" value="Unassembled WGS sequence"/>
</dbReference>
<dbReference type="Pfam" id="PF17815">
    <property type="entry name" value="PDZ_3"/>
    <property type="match status" value="1"/>
</dbReference>
<keyword evidence="1" id="KW-0645">Protease</keyword>
<dbReference type="PANTHER" id="PTHR45980:SF16">
    <property type="entry name" value="(RAPE) HYPOTHETICAL PROTEIN"/>
    <property type="match status" value="1"/>
</dbReference>
<evidence type="ECO:0000256" key="1">
    <source>
        <dbReference type="ARBA" id="ARBA00022670"/>
    </source>
</evidence>
<protein>
    <recommendedName>
        <fullName evidence="4">Protease Do-like PDZ domain-containing protein</fullName>
    </recommendedName>
</protein>
<keyword evidence="3" id="KW-0720">Serine protease</keyword>
<feature type="domain" description="Protease Do-like PDZ" evidence="4">
    <location>
        <begin position="36"/>
        <end position="152"/>
    </location>
</feature>
<dbReference type="PANTHER" id="PTHR45980">
    <property type="match status" value="1"/>
</dbReference>
<dbReference type="InterPro" id="IPR041517">
    <property type="entry name" value="DEGP_PDZ"/>
</dbReference>